<reference evidence="11" key="1">
    <citation type="submission" date="2016-10" db="EMBL/GenBank/DDBJ databases">
        <authorList>
            <person name="Varghese N."/>
            <person name="Submissions S."/>
        </authorList>
    </citation>
    <scope>NUCLEOTIDE SEQUENCE [LARGE SCALE GENOMIC DNA]</scope>
    <source>
        <strain evidence="11">CGMCC 4.3530</strain>
    </source>
</reference>
<sequence>MFADVQECLVSELPFSDRADFDDADRGFITALKPGAVQDDQGRAVWDGDAYGFLADDCPATVDPSLWRQSQLCARQGLYEIVPGIYQVRGLDLSNMTLVEGERGAIVIDPLVSVETAAAALALYRRHRGDRPVTAVIYTHSHVDHFGGVEGVTPGDVPVLAPAGFMAHAVSENVYAGTAMARRGAYQYGMVLPIGPDGQVGTGLGQAVSKGRVSLIPPTTDITRTGQEETLDGVRIEFQLTPGTEAPAEMNFHFPQHRALCLAENATHNMHNVLTLRGAEVRDARMWSRYLTETITRYAGQTDVAFASHHWPTWGGDRVRKFLTEQRDLYAYLHDQTLRLINLGYTGVEIAELIQLPPALAGAWHARGYYGSVSHNVKAVYQRYMGWFDGNPASLWEHPPAESAKRYVDCIGGVDRVVEKAREYVSEGDLRFAAQLLKHAVFAEPGHAAAEELLADTYQRLGFGSENATWRNYYLTGAHELRHGIVPTPTSISGGMAAALTVGQILDSVAIRIDGPRAAGTGLVIDWHVADADEHVRTTLSNGVLVQEPVREAEPAELALTLTKAQLVGLVAGRKPEGIDYRGDRSALGRLLDLADEPDPSFPIVTP</sequence>
<dbReference type="Pfam" id="PF00753">
    <property type="entry name" value="Lactamase_B"/>
    <property type="match status" value="1"/>
</dbReference>
<organism evidence="10 11">
    <name type="scientific">Saccharopolyspora shandongensis</name>
    <dbReference type="NCBI Taxonomy" id="418495"/>
    <lineage>
        <taxon>Bacteria</taxon>
        <taxon>Bacillati</taxon>
        <taxon>Actinomycetota</taxon>
        <taxon>Actinomycetes</taxon>
        <taxon>Pseudonocardiales</taxon>
        <taxon>Pseudonocardiaceae</taxon>
        <taxon>Saccharopolyspora</taxon>
    </lineage>
</organism>
<comment type="similarity">
    <text evidence="5">Belongs to the metallo-beta-lactamase superfamily. Type III sulfatase family.</text>
</comment>
<dbReference type="InterPro" id="IPR029229">
    <property type="entry name" value="Alkyl_sulf_C"/>
</dbReference>
<dbReference type="InterPro" id="IPR036527">
    <property type="entry name" value="SCP2_sterol-bd_dom_sf"/>
</dbReference>
<dbReference type="Pfam" id="PF14863">
    <property type="entry name" value="Alkyl_sulf_dimr"/>
    <property type="match status" value="1"/>
</dbReference>
<dbReference type="InterPro" id="IPR052195">
    <property type="entry name" value="Bact_Alkyl/Aryl-Sulfatase"/>
</dbReference>
<dbReference type="AlphaFoldDB" id="A0A1H3EPL7"/>
<dbReference type="PANTHER" id="PTHR43223">
    <property type="entry name" value="ALKYL/ARYL-SULFATASE"/>
    <property type="match status" value="1"/>
</dbReference>
<evidence type="ECO:0000256" key="1">
    <source>
        <dbReference type="ARBA" id="ARBA00001947"/>
    </source>
</evidence>
<gene>
    <name evidence="10" type="ORF">SAMN05216215_1015111</name>
</gene>
<dbReference type="GO" id="GO:0046983">
    <property type="term" value="F:protein dimerization activity"/>
    <property type="evidence" value="ECO:0007669"/>
    <property type="project" value="InterPro"/>
</dbReference>
<evidence type="ECO:0000256" key="7">
    <source>
        <dbReference type="ARBA" id="ARBA00068034"/>
    </source>
</evidence>
<evidence type="ECO:0000256" key="6">
    <source>
        <dbReference type="ARBA" id="ARBA00066568"/>
    </source>
</evidence>
<evidence type="ECO:0000256" key="3">
    <source>
        <dbReference type="ARBA" id="ARBA00022801"/>
    </source>
</evidence>
<name>A0A1H3EPL7_9PSEU</name>
<protein>
    <recommendedName>
        <fullName evidence="7">Linear primary-alkylsulfatase</fullName>
        <ecNumber evidence="6">3.1.6.21</ecNumber>
    </recommendedName>
    <alternativeName>
        <fullName evidence="8">Type III linear primary-alkylsulfatase</fullName>
    </alternativeName>
</protein>
<feature type="domain" description="Metallo-beta-lactamase" evidence="9">
    <location>
        <begin position="93"/>
        <end position="309"/>
    </location>
</feature>
<evidence type="ECO:0000313" key="11">
    <source>
        <dbReference type="Proteomes" id="UP000199529"/>
    </source>
</evidence>
<dbReference type="Gene3D" id="3.30.1050.10">
    <property type="entry name" value="SCP2 sterol-binding domain"/>
    <property type="match status" value="1"/>
</dbReference>
<dbReference type="Pfam" id="PF14864">
    <property type="entry name" value="Alkyl_sulf_C"/>
    <property type="match status" value="1"/>
</dbReference>
<dbReference type="CDD" id="cd07710">
    <property type="entry name" value="arylsulfatase_Sdsa1-like_MBL-fold"/>
    <property type="match status" value="1"/>
</dbReference>
<evidence type="ECO:0000259" key="9">
    <source>
        <dbReference type="SMART" id="SM00849"/>
    </source>
</evidence>
<dbReference type="Gene3D" id="3.60.15.30">
    <property type="entry name" value="Metallo-beta-lactamase domain"/>
    <property type="match status" value="1"/>
</dbReference>
<evidence type="ECO:0000256" key="4">
    <source>
        <dbReference type="ARBA" id="ARBA00022833"/>
    </source>
</evidence>
<keyword evidence="2" id="KW-0479">Metal-binding</keyword>
<keyword evidence="11" id="KW-1185">Reference proteome</keyword>
<dbReference type="EMBL" id="FNOK01000015">
    <property type="protein sequence ID" value="SDX80661.1"/>
    <property type="molecule type" value="Genomic_DNA"/>
</dbReference>
<dbReference type="InterPro" id="IPR029228">
    <property type="entry name" value="Alkyl_sulf_dimr"/>
</dbReference>
<dbReference type="GO" id="GO:0018909">
    <property type="term" value="P:dodecyl sulfate metabolic process"/>
    <property type="evidence" value="ECO:0007669"/>
    <property type="project" value="InterPro"/>
</dbReference>
<proteinExistence type="inferred from homology"/>
<dbReference type="FunFam" id="3.60.15.30:FF:000001">
    <property type="entry name" value="Alkyl/aryl-sulfatase BDS1"/>
    <property type="match status" value="1"/>
</dbReference>
<dbReference type="Proteomes" id="UP000199529">
    <property type="component" value="Unassembled WGS sequence"/>
</dbReference>
<evidence type="ECO:0000313" key="10">
    <source>
        <dbReference type="EMBL" id="SDX80661.1"/>
    </source>
</evidence>
<evidence type="ECO:0000256" key="5">
    <source>
        <dbReference type="ARBA" id="ARBA00033751"/>
    </source>
</evidence>
<dbReference type="EC" id="3.1.6.21" evidence="6"/>
<keyword evidence="4" id="KW-0862">Zinc</keyword>
<dbReference type="GO" id="GO:0018741">
    <property type="term" value="F:linear primary-alkylsulfatase activity"/>
    <property type="evidence" value="ECO:0007669"/>
    <property type="project" value="UniProtKB-EC"/>
</dbReference>
<accession>A0A1H3EPL7</accession>
<dbReference type="PANTHER" id="PTHR43223:SF1">
    <property type="entry name" value="ALKYL_ARYL-SULFATASE BDS1"/>
    <property type="match status" value="1"/>
</dbReference>
<evidence type="ECO:0000256" key="8">
    <source>
        <dbReference type="ARBA" id="ARBA00075789"/>
    </source>
</evidence>
<dbReference type="GO" id="GO:0046872">
    <property type="term" value="F:metal ion binding"/>
    <property type="evidence" value="ECO:0007669"/>
    <property type="project" value="UniProtKB-KW"/>
</dbReference>
<keyword evidence="3" id="KW-0378">Hydrolase</keyword>
<dbReference type="InterPro" id="IPR038536">
    <property type="entry name" value="Alkyl/aryl-sulf_dimr_sf"/>
</dbReference>
<dbReference type="SUPFAM" id="SSF55718">
    <property type="entry name" value="SCP-like"/>
    <property type="match status" value="1"/>
</dbReference>
<dbReference type="InterPro" id="IPR044097">
    <property type="entry name" value="Bds1/SdsA1_MBL-fold"/>
</dbReference>
<dbReference type="FunFam" id="1.25.40.880:FF:000001">
    <property type="entry name" value="SDS hydrolase SdsA1"/>
    <property type="match status" value="1"/>
</dbReference>
<dbReference type="InterPro" id="IPR001279">
    <property type="entry name" value="Metallo-B-lactamas"/>
</dbReference>
<evidence type="ECO:0000256" key="2">
    <source>
        <dbReference type="ARBA" id="ARBA00022723"/>
    </source>
</evidence>
<dbReference type="SUPFAM" id="SSF56281">
    <property type="entry name" value="Metallo-hydrolase/oxidoreductase"/>
    <property type="match status" value="1"/>
</dbReference>
<dbReference type="Gene3D" id="1.25.40.880">
    <property type="entry name" value="Alkyl sulfatase, dimerisation domain"/>
    <property type="match status" value="1"/>
</dbReference>
<dbReference type="SMART" id="SM00849">
    <property type="entry name" value="Lactamase_B"/>
    <property type="match status" value="1"/>
</dbReference>
<comment type="cofactor">
    <cofactor evidence="1">
        <name>Zn(2+)</name>
        <dbReference type="ChEBI" id="CHEBI:29105"/>
    </cofactor>
</comment>
<dbReference type="InterPro" id="IPR036866">
    <property type="entry name" value="RibonucZ/Hydroxyglut_hydro"/>
</dbReference>